<dbReference type="PROSITE" id="PS00061">
    <property type="entry name" value="ADH_SHORT"/>
    <property type="match status" value="1"/>
</dbReference>
<dbReference type="RefSeq" id="WP_027306105.1">
    <property type="nucleotide sequence ID" value="NZ_CP020867.1"/>
</dbReference>
<dbReference type="PRINTS" id="PR00080">
    <property type="entry name" value="SDRFAMILY"/>
</dbReference>
<dbReference type="PANTHER" id="PTHR42901:SF1">
    <property type="entry name" value="ALCOHOL DEHYDROGENASE"/>
    <property type="match status" value="1"/>
</dbReference>
<dbReference type="SUPFAM" id="SSF51735">
    <property type="entry name" value="NAD(P)-binding Rossmann-fold domains"/>
    <property type="match status" value="1"/>
</dbReference>
<dbReference type="FunFam" id="3.40.50.720:FF:000047">
    <property type="entry name" value="NADP-dependent L-serine/L-allo-threonine dehydrogenase"/>
    <property type="match status" value="1"/>
</dbReference>
<keyword evidence="4" id="KW-0175">Coiled coil</keyword>
<dbReference type="STRING" id="1121267.CCUN_0826"/>
<accession>A0A1W6BWF2</accession>
<feature type="coiled-coil region" evidence="4">
    <location>
        <begin position="28"/>
        <end position="55"/>
    </location>
</feature>
<reference evidence="5 6" key="1">
    <citation type="submission" date="2017-04" db="EMBL/GenBank/DDBJ databases">
        <title>Complete genome sequence of the Campylobacter cuniculorum type strain LMG24588.</title>
        <authorList>
            <person name="Miller W.G."/>
            <person name="Yee E."/>
            <person name="Revez J."/>
            <person name="Bono J.L."/>
            <person name="Rossi M."/>
        </authorList>
    </citation>
    <scope>NUCLEOTIDE SEQUENCE [LARGE SCALE GENOMIC DNA]</scope>
    <source>
        <strain evidence="5 6">LMG 24588</strain>
    </source>
</reference>
<dbReference type="Pfam" id="PF00106">
    <property type="entry name" value="adh_short"/>
    <property type="match status" value="1"/>
</dbReference>
<dbReference type="Gene3D" id="3.40.50.720">
    <property type="entry name" value="NAD(P)-binding Rossmann-like Domain"/>
    <property type="match status" value="1"/>
</dbReference>
<keyword evidence="2" id="KW-0560">Oxidoreductase</keyword>
<dbReference type="EMBL" id="CP020867">
    <property type="protein sequence ID" value="ARJ56443.1"/>
    <property type="molecule type" value="Genomic_DNA"/>
</dbReference>
<comment type="similarity">
    <text evidence="1 3">Belongs to the short-chain dehydrogenases/reductases (SDR) family.</text>
</comment>
<gene>
    <name evidence="5" type="ORF">CCUN_0826</name>
</gene>
<sequence length="251" mass="28205">MKSALVTGASSGFGRACVKALIEEGFRVVALARRKERLETLKSEFKEKIHTLNLDVRNQEEVFEAIENLPREFKDLEILLNNAGLALEQKEFDNLSLDDINTMVDTNIKGFLYIARAVIPLLRKQKSAYIFNIGSVAARNPYFGGNVYCGTKAFVGQFSLALRNDLRGSNIKVTNIAPGLCKTEFSEVRFKGDKQKADALYENTQFLSAEDIAKVFIALIKLPSHINVNEIELMPVTQTWNGFFIEKFNEA</sequence>
<evidence type="ECO:0000256" key="2">
    <source>
        <dbReference type="ARBA" id="ARBA00023002"/>
    </source>
</evidence>
<evidence type="ECO:0000313" key="5">
    <source>
        <dbReference type="EMBL" id="ARJ56443.1"/>
    </source>
</evidence>
<evidence type="ECO:0000256" key="1">
    <source>
        <dbReference type="ARBA" id="ARBA00006484"/>
    </source>
</evidence>
<dbReference type="OrthoDB" id="658698at2"/>
<dbReference type="InterPro" id="IPR036291">
    <property type="entry name" value="NAD(P)-bd_dom_sf"/>
</dbReference>
<dbReference type="InterPro" id="IPR020904">
    <property type="entry name" value="Sc_DH/Rdtase_CS"/>
</dbReference>
<evidence type="ECO:0000313" key="6">
    <source>
        <dbReference type="Proteomes" id="UP000192902"/>
    </source>
</evidence>
<evidence type="ECO:0000256" key="4">
    <source>
        <dbReference type="SAM" id="Coils"/>
    </source>
</evidence>
<dbReference type="AlphaFoldDB" id="A0A1W6BWF2"/>
<dbReference type="PANTHER" id="PTHR42901">
    <property type="entry name" value="ALCOHOL DEHYDROGENASE"/>
    <property type="match status" value="1"/>
</dbReference>
<organism evidence="5 6">
    <name type="scientific">Campylobacter cuniculorum DSM 23162 = LMG 24588</name>
    <dbReference type="NCBI Taxonomy" id="1121267"/>
    <lineage>
        <taxon>Bacteria</taxon>
        <taxon>Pseudomonadati</taxon>
        <taxon>Campylobacterota</taxon>
        <taxon>Epsilonproteobacteria</taxon>
        <taxon>Campylobacterales</taxon>
        <taxon>Campylobacteraceae</taxon>
        <taxon>Campylobacter</taxon>
    </lineage>
</organism>
<dbReference type="KEGG" id="ccun:CCUN_0826"/>
<name>A0A1W6BWF2_9BACT</name>
<dbReference type="PRINTS" id="PR00081">
    <property type="entry name" value="GDHRDH"/>
</dbReference>
<proteinExistence type="inferred from homology"/>
<dbReference type="InterPro" id="IPR002347">
    <property type="entry name" value="SDR_fam"/>
</dbReference>
<dbReference type="Proteomes" id="UP000192902">
    <property type="component" value="Chromosome"/>
</dbReference>
<protein>
    <submittedName>
        <fullName evidence="5">Short-chain dehydrogenase/reductase, subgroup 5</fullName>
    </submittedName>
</protein>
<dbReference type="eggNOG" id="COG4221">
    <property type="taxonomic scope" value="Bacteria"/>
</dbReference>
<evidence type="ECO:0000256" key="3">
    <source>
        <dbReference type="RuleBase" id="RU000363"/>
    </source>
</evidence>
<dbReference type="GO" id="GO:0016616">
    <property type="term" value="F:oxidoreductase activity, acting on the CH-OH group of donors, NAD or NADP as acceptor"/>
    <property type="evidence" value="ECO:0007669"/>
    <property type="project" value="UniProtKB-ARBA"/>
</dbReference>